<dbReference type="Proteomes" id="UP000587760">
    <property type="component" value="Unassembled WGS sequence"/>
</dbReference>
<dbReference type="AlphaFoldDB" id="A0A841RD92"/>
<dbReference type="InterPro" id="IPR050624">
    <property type="entry name" value="HTH-type_Tx_Regulator"/>
</dbReference>
<dbReference type="Pfam" id="PF00440">
    <property type="entry name" value="TetR_N"/>
    <property type="match status" value="1"/>
</dbReference>
<evidence type="ECO:0000313" key="5">
    <source>
        <dbReference type="Proteomes" id="UP000587760"/>
    </source>
</evidence>
<proteinExistence type="predicted"/>
<feature type="DNA-binding region" description="H-T-H motif" evidence="2">
    <location>
        <begin position="34"/>
        <end position="53"/>
    </location>
</feature>
<accession>A0A841RD92</accession>
<keyword evidence="5" id="KW-1185">Reference proteome</keyword>
<name>A0A841RD92_9SPIO</name>
<evidence type="ECO:0000256" key="2">
    <source>
        <dbReference type="PROSITE-ProRule" id="PRU00335"/>
    </source>
</evidence>
<dbReference type="PRINTS" id="PR00455">
    <property type="entry name" value="HTHTETR"/>
</dbReference>
<evidence type="ECO:0000313" key="4">
    <source>
        <dbReference type="EMBL" id="MBB6480960.1"/>
    </source>
</evidence>
<protein>
    <submittedName>
        <fullName evidence="4">AcrR family transcriptional regulator</fullName>
    </submittedName>
</protein>
<evidence type="ECO:0000259" key="3">
    <source>
        <dbReference type="PROSITE" id="PS50977"/>
    </source>
</evidence>
<dbReference type="InterPro" id="IPR009057">
    <property type="entry name" value="Homeodomain-like_sf"/>
</dbReference>
<dbReference type="Gene3D" id="1.10.357.10">
    <property type="entry name" value="Tetracycline Repressor, domain 2"/>
    <property type="match status" value="1"/>
</dbReference>
<evidence type="ECO:0000256" key="1">
    <source>
        <dbReference type="ARBA" id="ARBA00023125"/>
    </source>
</evidence>
<comment type="caution">
    <text evidence="4">The sequence shown here is derived from an EMBL/GenBank/DDBJ whole genome shotgun (WGS) entry which is preliminary data.</text>
</comment>
<dbReference type="PROSITE" id="PS50977">
    <property type="entry name" value="HTH_TETR_2"/>
    <property type="match status" value="1"/>
</dbReference>
<reference evidence="4 5" key="1">
    <citation type="submission" date="2020-08" db="EMBL/GenBank/DDBJ databases">
        <title>Genomic Encyclopedia of Type Strains, Phase IV (KMG-IV): sequencing the most valuable type-strain genomes for metagenomic binning, comparative biology and taxonomic classification.</title>
        <authorList>
            <person name="Goeker M."/>
        </authorList>
    </citation>
    <scope>NUCLEOTIDE SEQUENCE [LARGE SCALE GENOMIC DNA]</scope>
    <source>
        <strain evidence="4 5">DSM 2461</strain>
    </source>
</reference>
<dbReference type="PANTHER" id="PTHR43479:SF11">
    <property type="entry name" value="ACREF_ENVCD OPERON REPRESSOR-RELATED"/>
    <property type="match status" value="1"/>
</dbReference>
<sequence length="200" mass="23284">MPRGFTDQEKQNIRIRLMETGREAFGRYGIKKTSVEDLAKKSGISKGAFYQFFSSKEDLYFAIIRHYETDQHEKMYDLLSENSDNARKQLKSVISSIMEQVDSDPFIRRLLSGDEFDYLWQKFTPEQLQIAMDADVDFASKLVDTWKEKGKLKVDDPKLVTGVFRALFFLYLHKKDIGEDVFPSVVDLLLQSSIEKLIEE</sequence>
<dbReference type="PROSITE" id="PS01081">
    <property type="entry name" value="HTH_TETR_1"/>
    <property type="match status" value="1"/>
</dbReference>
<keyword evidence="1 2" id="KW-0238">DNA-binding</keyword>
<dbReference type="InterPro" id="IPR023772">
    <property type="entry name" value="DNA-bd_HTH_TetR-type_CS"/>
</dbReference>
<dbReference type="PANTHER" id="PTHR43479">
    <property type="entry name" value="ACREF/ENVCD OPERON REPRESSOR-RELATED"/>
    <property type="match status" value="1"/>
</dbReference>
<dbReference type="SUPFAM" id="SSF46689">
    <property type="entry name" value="Homeodomain-like"/>
    <property type="match status" value="1"/>
</dbReference>
<feature type="domain" description="HTH tetR-type" evidence="3">
    <location>
        <begin position="11"/>
        <end position="71"/>
    </location>
</feature>
<dbReference type="RefSeq" id="WP_184747212.1">
    <property type="nucleotide sequence ID" value="NZ_JACHGJ010000005.1"/>
</dbReference>
<organism evidence="4 5">
    <name type="scientific">Spirochaeta isovalerica</name>
    <dbReference type="NCBI Taxonomy" id="150"/>
    <lineage>
        <taxon>Bacteria</taxon>
        <taxon>Pseudomonadati</taxon>
        <taxon>Spirochaetota</taxon>
        <taxon>Spirochaetia</taxon>
        <taxon>Spirochaetales</taxon>
        <taxon>Spirochaetaceae</taxon>
        <taxon>Spirochaeta</taxon>
    </lineage>
</organism>
<dbReference type="InterPro" id="IPR001647">
    <property type="entry name" value="HTH_TetR"/>
</dbReference>
<dbReference type="EMBL" id="JACHGJ010000005">
    <property type="protein sequence ID" value="MBB6480960.1"/>
    <property type="molecule type" value="Genomic_DNA"/>
</dbReference>
<gene>
    <name evidence="4" type="ORF">HNR50_002633</name>
</gene>
<dbReference type="GO" id="GO:0003677">
    <property type="term" value="F:DNA binding"/>
    <property type="evidence" value="ECO:0007669"/>
    <property type="project" value="UniProtKB-UniRule"/>
</dbReference>